<evidence type="ECO:0000256" key="1">
    <source>
        <dbReference type="SAM" id="MobiDB-lite"/>
    </source>
</evidence>
<dbReference type="AlphaFoldDB" id="A0A200QHC4"/>
<dbReference type="InParanoid" id="A0A200QHC4"/>
<dbReference type="EMBL" id="MVGT01002045">
    <property type="protein sequence ID" value="OVA09815.1"/>
    <property type="molecule type" value="Genomic_DNA"/>
</dbReference>
<sequence>MASQTSTSTATPSAPEPSPYPVPNLSNLNPLITIKLDRDNYLLWQDKMLSILQSQELYDYVDPAVAPPPSELTDATSGTSRLNPLYSQWRKADHTLVTWLKSSLTDPIHATVVGLRTSREVWHSLETTFASHNSAHLLHQQQNSAPQSTAFLARTQPTQPRAPSPYRGARGSGYNRFGRGGRSGRGGGRTNQQRSILEYGPEVIFTQLLPIPILNND</sequence>
<name>A0A200QHC4_MACCD</name>
<dbReference type="Proteomes" id="UP000195402">
    <property type="component" value="Unassembled WGS sequence"/>
</dbReference>
<comment type="caution">
    <text evidence="2">The sequence shown here is derived from an EMBL/GenBank/DDBJ whole genome shotgun (WGS) entry which is preliminary data.</text>
</comment>
<keyword evidence="3" id="KW-1185">Reference proteome</keyword>
<protein>
    <submittedName>
        <fullName evidence="2">Uncharacterized protein</fullName>
    </submittedName>
</protein>
<feature type="region of interest" description="Disordered" evidence="1">
    <location>
        <begin position="1"/>
        <end position="24"/>
    </location>
</feature>
<accession>A0A200QHC4</accession>
<dbReference type="OMA" id="SHAFLNW"/>
<feature type="region of interest" description="Disordered" evidence="1">
    <location>
        <begin position="156"/>
        <end position="194"/>
    </location>
</feature>
<organism evidence="2 3">
    <name type="scientific">Macleaya cordata</name>
    <name type="common">Five-seeded plume-poppy</name>
    <name type="synonym">Bocconia cordata</name>
    <dbReference type="NCBI Taxonomy" id="56857"/>
    <lineage>
        <taxon>Eukaryota</taxon>
        <taxon>Viridiplantae</taxon>
        <taxon>Streptophyta</taxon>
        <taxon>Embryophyta</taxon>
        <taxon>Tracheophyta</taxon>
        <taxon>Spermatophyta</taxon>
        <taxon>Magnoliopsida</taxon>
        <taxon>Ranunculales</taxon>
        <taxon>Papaveraceae</taxon>
        <taxon>Papaveroideae</taxon>
        <taxon>Macleaya</taxon>
    </lineage>
</organism>
<feature type="compositionally biased region" description="Gly residues" evidence="1">
    <location>
        <begin position="178"/>
        <end position="189"/>
    </location>
</feature>
<evidence type="ECO:0000313" key="2">
    <source>
        <dbReference type="EMBL" id="OVA09815.1"/>
    </source>
</evidence>
<feature type="compositionally biased region" description="Low complexity" evidence="1">
    <location>
        <begin position="1"/>
        <end position="13"/>
    </location>
</feature>
<gene>
    <name evidence="2" type="ORF">BVC80_1753g10</name>
</gene>
<reference evidence="2 3" key="1">
    <citation type="journal article" date="2017" name="Mol. Plant">
        <title>The Genome of Medicinal Plant Macleaya cordata Provides New Insights into Benzylisoquinoline Alkaloids Metabolism.</title>
        <authorList>
            <person name="Liu X."/>
            <person name="Liu Y."/>
            <person name="Huang P."/>
            <person name="Ma Y."/>
            <person name="Qing Z."/>
            <person name="Tang Q."/>
            <person name="Cao H."/>
            <person name="Cheng P."/>
            <person name="Zheng Y."/>
            <person name="Yuan Z."/>
            <person name="Zhou Y."/>
            <person name="Liu J."/>
            <person name="Tang Z."/>
            <person name="Zhuo Y."/>
            <person name="Zhang Y."/>
            <person name="Yu L."/>
            <person name="Huang J."/>
            <person name="Yang P."/>
            <person name="Peng Q."/>
            <person name="Zhang J."/>
            <person name="Jiang W."/>
            <person name="Zhang Z."/>
            <person name="Lin K."/>
            <person name="Ro D.K."/>
            <person name="Chen X."/>
            <person name="Xiong X."/>
            <person name="Shang Y."/>
            <person name="Huang S."/>
            <person name="Zeng J."/>
        </authorList>
    </citation>
    <scope>NUCLEOTIDE SEQUENCE [LARGE SCALE GENOMIC DNA]</scope>
    <source>
        <strain evidence="3">cv. BLH2017</strain>
        <tissue evidence="2">Root</tissue>
    </source>
</reference>
<evidence type="ECO:0000313" key="3">
    <source>
        <dbReference type="Proteomes" id="UP000195402"/>
    </source>
</evidence>
<dbReference type="PANTHER" id="PTHR47481:SF31">
    <property type="entry name" value="OS01G0873500 PROTEIN"/>
    <property type="match status" value="1"/>
</dbReference>
<proteinExistence type="predicted"/>
<dbReference type="PANTHER" id="PTHR47481">
    <property type="match status" value="1"/>
</dbReference>